<evidence type="ECO:0000313" key="1">
    <source>
        <dbReference type="EMBL" id="SOC47873.1"/>
    </source>
</evidence>
<reference evidence="1 2" key="1">
    <citation type="submission" date="2017-08" db="EMBL/GenBank/DDBJ databases">
        <authorList>
            <person name="de Groot N.N."/>
        </authorList>
    </citation>
    <scope>NUCLEOTIDE SEQUENCE [LARGE SCALE GENOMIC DNA]</scope>
    <source>
        <strain evidence="1 2">JC85</strain>
    </source>
</reference>
<evidence type="ECO:0000313" key="2">
    <source>
        <dbReference type="Proteomes" id="UP000219167"/>
    </source>
</evidence>
<proteinExistence type="predicted"/>
<organism evidence="1 2">
    <name type="scientific">Rhizobium subbaraonis</name>
    <dbReference type="NCBI Taxonomy" id="908946"/>
    <lineage>
        <taxon>Bacteria</taxon>
        <taxon>Pseudomonadati</taxon>
        <taxon>Pseudomonadota</taxon>
        <taxon>Alphaproteobacteria</taxon>
        <taxon>Hyphomicrobiales</taxon>
        <taxon>Rhizobiaceae</taxon>
        <taxon>Rhizobium/Agrobacterium group</taxon>
        <taxon>Rhizobium</taxon>
    </lineage>
</organism>
<keyword evidence="2" id="KW-1185">Reference proteome</keyword>
<accession>A0A285V1F4</accession>
<dbReference type="Proteomes" id="UP000219167">
    <property type="component" value="Unassembled WGS sequence"/>
</dbReference>
<dbReference type="OrthoDB" id="8454528at2"/>
<dbReference type="AlphaFoldDB" id="A0A285V1F4"/>
<gene>
    <name evidence="1" type="ORF">SAMN05892877_1348</name>
</gene>
<dbReference type="EMBL" id="OBQD01000034">
    <property type="protein sequence ID" value="SOC47873.1"/>
    <property type="molecule type" value="Genomic_DNA"/>
</dbReference>
<sequence>MVPSRATVEGVTQVGALGAATRHASIDADVGLGDHLGAGAMQAAQTVGVAASVAVSAPITVFESTMRRSIGEQVERLGRAAGNALGSAVSR</sequence>
<protein>
    <submittedName>
        <fullName evidence="1">Uncharacterized protein</fullName>
    </submittedName>
</protein>
<name>A0A285V1F4_9HYPH</name>
<dbReference type="RefSeq" id="WP_009450500.1">
    <property type="nucleotide sequence ID" value="NZ_OBQD01000034.1"/>
</dbReference>